<feature type="non-terminal residue" evidence="2">
    <location>
        <position position="25"/>
    </location>
</feature>
<dbReference type="AlphaFoldDB" id="A0A0F9BBQ0"/>
<protein>
    <submittedName>
        <fullName evidence="2">Uncharacterized protein</fullName>
    </submittedName>
</protein>
<evidence type="ECO:0000313" key="2">
    <source>
        <dbReference type="EMBL" id="KKL11262.1"/>
    </source>
</evidence>
<name>A0A0F9BBQ0_9ZZZZ</name>
<comment type="caution">
    <text evidence="2">The sequence shown here is derived from an EMBL/GenBank/DDBJ whole genome shotgun (WGS) entry which is preliminary data.</text>
</comment>
<feature type="compositionally biased region" description="Basic and acidic residues" evidence="1">
    <location>
        <begin position="12"/>
        <end position="25"/>
    </location>
</feature>
<organism evidence="2">
    <name type="scientific">marine sediment metagenome</name>
    <dbReference type="NCBI Taxonomy" id="412755"/>
    <lineage>
        <taxon>unclassified sequences</taxon>
        <taxon>metagenomes</taxon>
        <taxon>ecological metagenomes</taxon>
    </lineage>
</organism>
<proteinExistence type="predicted"/>
<gene>
    <name evidence="2" type="ORF">LCGC14_2547550</name>
</gene>
<sequence>MSKSLVQPISGDEWRTHDEKPESEK</sequence>
<evidence type="ECO:0000256" key="1">
    <source>
        <dbReference type="SAM" id="MobiDB-lite"/>
    </source>
</evidence>
<dbReference type="EMBL" id="LAZR01041729">
    <property type="protein sequence ID" value="KKL11262.1"/>
    <property type="molecule type" value="Genomic_DNA"/>
</dbReference>
<reference evidence="2" key="1">
    <citation type="journal article" date="2015" name="Nature">
        <title>Complex archaea that bridge the gap between prokaryotes and eukaryotes.</title>
        <authorList>
            <person name="Spang A."/>
            <person name="Saw J.H."/>
            <person name="Jorgensen S.L."/>
            <person name="Zaremba-Niedzwiedzka K."/>
            <person name="Martijn J."/>
            <person name="Lind A.E."/>
            <person name="van Eijk R."/>
            <person name="Schleper C."/>
            <person name="Guy L."/>
            <person name="Ettema T.J."/>
        </authorList>
    </citation>
    <scope>NUCLEOTIDE SEQUENCE</scope>
</reference>
<feature type="region of interest" description="Disordered" evidence="1">
    <location>
        <begin position="1"/>
        <end position="25"/>
    </location>
</feature>
<accession>A0A0F9BBQ0</accession>